<comment type="function">
    <text evidence="6">Methylates ribosomal protein L11.</text>
</comment>
<dbReference type="SUPFAM" id="SSF53335">
    <property type="entry name" value="S-adenosyl-L-methionine-dependent methyltransferases"/>
    <property type="match status" value="1"/>
</dbReference>
<comment type="caution">
    <text evidence="7">The sequence shown here is derived from an EMBL/GenBank/DDBJ whole genome shotgun (WGS) entry which is preliminary data.</text>
</comment>
<dbReference type="InterPro" id="IPR050078">
    <property type="entry name" value="Ribosomal_L11_MeTrfase_PrmA"/>
</dbReference>
<dbReference type="PANTHER" id="PTHR43648:SF1">
    <property type="entry name" value="ELECTRON TRANSFER FLAVOPROTEIN BETA SUBUNIT LYSINE METHYLTRANSFERASE"/>
    <property type="match status" value="1"/>
</dbReference>
<evidence type="ECO:0000256" key="2">
    <source>
        <dbReference type="ARBA" id="ARBA00022490"/>
    </source>
</evidence>
<name>A0ABQ6LQR5_9RHOB</name>
<feature type="binding site" evidence="6">
    <location>
        <position position="134"/>
    </location>
    <ligand>
        <name>S-adenosyl-L-methionine</name>
        <dbReference type="ChEBI" id="CHEBI:59789"/>
    </ligand>
</feature>
<evidence type="ECO:0000256" key="6">
    <source>
        <dbReference type="HAMAP-Rule" id="MF_00735"/>
    </source>
</evidence>
<evidence type="ECO:0000256" key="5">
    <source>
        <dbReference type="ARBA" id="ARBA00022691"/>
    </source>
</evidence>
<comment type="similarity">
    <text evidence="1 6">Belongs to the methyltransferase superfamily. PrmA family.</text>
</comment>
<dbReference type="HAMAP" id="MF_00735">
    <property type="entry name" value="Methyltr_PrmA"/>
    <property type="match status" value="1"/>
</dbReference>
<feature type="binding site" evidence="6">
    <location>
        <position position="180"/>
    </location>
    <ligand>
        <name>S-adenosyl-L-methionine</name>
        <dbReference type="ChEBI" id="CHEBI:59789"/>
    </ligand>
</feature>
<keyword evidence="3 6" id="KW-0489">Methyltransferase</keyword>
<gene>
    <name evidence="6" type="primary">prmA</name>
    <name evidence="7" type="ORF">LNKW23_25670</name>
</gene>
<keyword evidence="4 6" id="KW-0808">Transferase</keyword>
<dbReference type="EMBL" id="BSYI01000018">
    <property type="protein sequence ID" value="GMG83354.1"/>
    <property type="molecule type" value="Genomic_DNA"/>
</dbReference>
<dbReference type="PANTHER" id="PTHR43648">
    <property type="entry name" value="ELECTRON TRANSFER FLAVOPROTEIN BETA SUBUNIT LYSINE METHYLTRANSFERASE"/>
    <property type="match status" value="1"/>
</dbReference>
<dbReference type="CDD" id="cd02440">
    <property type="entry name" value="AdoMet_MTases"/>
    <property type="match status" value="1"/>
</dbReference>
<evidence type="ECO:0000256" key="1">
    <source>
        <dbReference type="ARBA" id="ARBA00009741"/>
    </source>
</evidence>
<dbReference type="InterPro" id="IPR029063">
    <property type="entry name" value="SAM-dependent_MTases_sf"/>
</dbReference>
<dbReference type="GO" id="GO:0032259">
    <property type="term" value="P:methylation"/>
    <property type="evidence" value="ECO:0007669"/>
    <property type="project" value="UniProtKB-KW"/>
</dbReference>
<dbReference type="GO" id="GO:0008168">
    <property type="term" value="F:methyltransferase activity"/>
    <property type="evidence" value="ECO:0007669"/>
    <property type="project" value="UniProtKB-KW"/>
</dbReference>
<evidence type="ECO:0000256" key="3">
    <source>
        <dbReference type="ARBA" id="ARBA00022603"/>
    </source>
</evidence>
<proteinExistence type="inferred from homology"/>
<dbReference type="RefSeq" id="WP_285672148.1">
    <property type="nucleotide sequence ID" value="NZ_BSYI01000018.1"/>
</dbReference>
<dbReference type="EC" id="2.1.1.-" evidence="6"/>
<keyword evidence="5 6" id="KW-0949">S-adenosyl-L-methionine</keyword>
<reference evidence="7 8" key="1">
    <citation type="submission" date="2023-04" db="EMBL/GenBank/DDBJ databases">
        <title>Marinoamorphus aggregata gen. nov., sp. Nov., isolate from tissue of brittle star Ophioplocus japonicus.</title>
        <authorList>
            <person name="Kawano K."/>
            <person name="Sawayama S."/>
            <person name="Nakagawa S."/>
        </authorList>
    </citation>
    <scope>NUCLEOTIDE SEQUENCE [LARGE SCALE GENOMIC DNA]</scope>
    <source>
        <strain evidence="7 8">NKW23</strain>
    </source>
</reference>
<organism evidence="7 8">
    <name type="scientific">Paralimibaculum aggregatum</name>
    <dbReference type="NCBI Taxonomy" id="3036245"/>
    <lineage>
        <taxon>Bacteria</taxon>
        <taxon>Pseudomonadati</taxon>
        <taxon>Pseudomonadota</taxon>
        <taxon>Alphaproteobacteria</taxon>
        <taxon>Rhodobacterales</taxon>
        <taxon>Paracoccaceae</taxon>
        <taxon>Paralimibaculum</taxon>
    </lineage>
</organism>
<keyword evidence="8" id="KW-1185">Reference proteome</keyword>
<keyword evidence="2 6" id="KW-0963">Cytoplasm</keyword>
<dbReference type="Gene3D" id="3.40.50.150">
    <property type="entry name" value="Vaccinia Virus protein VP39"/>
    <property type="match status" value="1"/>
</dbReference>
<accession>A0ABQ6LQR5</accession>
<dbReference type="Pfam" id="PF06325">
    <property type="entry name" value="PrmA"/>
    <property type="match status" value="1"/>
</dbReference>
<comment type="subcellular location">
    <subcellularLocation>
        <location evidence="6">Cytoplasm</location>
    </subcellularLocation>
</comment>
<comment type="catalytic activity">
    <reaction evidence="6">
        <text>L-lysyl-[protein] + 3 S-adenosyl-L-methionine = N(6),N(6),N(6)-trimethyl-L-lysyl-[protein] + 3 S-adenosyl-L-homocysteine + 3 H(+)</text>
        <dbReference type="Rhea" id="RHEA:54192"/>
        <dbReference type="Rhea" id="RHEA-COMP:9752"/>
        <dbReference type="Rhea" id="RHEA-COMP:13826"/>
        <dbReference type="ChEBI" id="CHEBI:15378"/>
        <dbReference type="ChEBI" id="CHEBI:29969"/>
        <dbReference type="ChEBI" id="CHEBI:57856"/>
        <dbReference type="ChEBI" id="CHEBI:59789"/>
        <dbReference type="ChEBI" id="CHEBI:61961"/>
    </reaction>
</comment>
<dbReference type="Proteomes" id="UP001239909">
    <property type="component" value="Unassembled WGS sequence"/>
</dbReference>
<evidence type="ECO:0000313" key="7">
    <source>
        <dbReference type="EMBL" id="GMG83354.1"/>
    </source>
</evidence>
<dbReference type="GO" id="GO:0005840">
    <property type="term" value="C:ribosome"/>
    <property type="evidence" value="ECO:0007669"/>
    <property type="project" value="UniProtKB-KW"/>
</dbReference>
<keyword evidence="7" id="KW-0687">Ribonucleoprotein</keyword>
<evidence type="ECO:0000313" key="8">
    <source>
        <dbReference type="Proteomes" id="UP001239909"/>
    </source>
</evidence>
<protein>
    <recommendedName>
        <fullName evidence="6">Ribosomal protein L11 methyltransferase</fullName>
        <shortName evidence="6">L11 Mtase</shortName>
        <ecNumber evidence="6">2.1.1.-</ecNumber>
    </recommendedName>
</protein>
<dbReference type="InterPro" id="IPR004498">
    <property type="entry name" value="Ribosomal_PrmA_MeTrfase"/>
</dbReference>
<sequence>MNDATYTAITTLPGRGPAEALGAALEEVEPGPTGVGVFEVEDGSGLWEVGGYFQGPPPEASLMLLAAAFGARPFAVSRLDDRDWVAQVRRELSPVEAGRFVVHGGHDAHRIPPQKIGLRIEAAMAFGTGHHATTQGCLLLLDRIARAGLKPRRVADIGCGTGVLAMAAVRLWHVFAVAGDIDPVAVATASANARANGLAPALVTACAPGFRNPVLRRTAPYDLVFANILAGPLKRLAPEIAQHMSHEGIAVLSGLLDAQAPGVLAVYRGVGMTPVASVSRAGWTSLALSRAAHRIA</sequence>
<feature type="binding site" evidence="6">
    <location>
        <position position="227"/>
    </location>
    <ligand>
        <name>S-adenosyl-L-methionine</name>
        <dbReference type="ChEBI" id="CHEBI:59789"/>
    </ligand>
</feature>
<evidence type="ECO:0000256" key="4">
    <source>
        <dbReference type="ARBA" id="ARBA00022679"/>
    </source>
</evidence>
<keyword evidence="7" id="KW-0689">Ribosomal protein</keyword>
<feature type="binding site" evidence="6">
    <location>
        <position position="158"/>
    </location>
    <ligand>
        <name>S-adenosyl-L-methionine</name>
        <dbReference type="ChEBI" id="CHEBI:59789"/>
    </ligand>
</feature>